<comment type="cofactor">
    <cofactor evidence="1">
        <name>[4Fe-4S] cluster</name>
        <dbReference type="ChEBI" id="CHEBI:49883"/>
    </cofactor>
</comment>
<evidence type="ECO:0000313" key="11">
    <source>
        <dbReference type="Proteomes" id="UP000297597"/>
    </source>
</evidence>
<keyword evidence="6" id="KW-0408">Iron</keyword>
<evidence type="ECO:0000256" key="7">
    <source>
        <dbReference type="ARBA" id="ARBA00023014"/>
    </source>
</evidence>
<dbReference type="AlphaFoldDB" id="A0A4Y7RNX0"/>
<comment type="similarity">
    <text evidence="2">Belongs to the AOR/FOR family.</text>
</comment>
<dbReference type="PANTHER" id="PTHR30038">
    <property type="entry name" value="ALDEHYDE FERREDOXIN OXIDOREDUCTASE"/>
    <property type="match status" value="1"/>
</dbReference>
<evidence type="ECO:0000256" key="5">
    <source>
        <dbReference type="ARBA" id="ARBA00023002"/>
    </source>
</evidence>
<keyword evidence="7" id="KW-0411">Iron-sulfur</keyword>
<comment type="caution">
    <text evidence="10">The sequence shown here is derived from an EMBL/GenBank/DDBJ whole genome shotgun (WGS) entry which is preliminary data.</text>
</comment>
<dbReference type="SUPFAM" id="SSF48310">
    <property type="entry name" value="Aldehyde ferredoxin oxidoreductase, C-terminal domains"/>
    <property type="match status" value="1"/>
</dbReference>
<proteinExistence type="inferred from homology"/>
<dbReference type="SUPFAM" id="SSF56228">
    <property type="entry name" value="Aldehyde ferredoxin oxidoreductase, N-terminal domain"/>
    <property type="match status" value="1"/>
</dbReference>
<evidence type="ECO:0000256" key="2">
    <source>
        <dbReference type="ARBA" id="ARBA00011032"/>
    </source>
</evidence>
<dbReference type="InterPro" id="IPR013985">
    <property type="entry name" value="Ald_Fedxn_OxRdtase_dom3"/>
</dbReference>
<keyword evidence="3" id="KW-0004">4Fe-4S</keyword>
<feature type="domain" description="Aldehyde ferredoxin oxidoreductase N-terminal" evidence="9">
    <location>
        <begin position="5"/>
        <end position="208"/>
    </location>
</feature>
<evidence type="ECO:0000259" key="9">
    <source>
        <dbReference type="SMART" id="SM00790"/>
    </source>
</evidence>
<dbReference type="Gene3D" id="3.60.9.10">
    <property type="entry name" value="Aldehyde ferredoxin oxidoreductase, N-terminal domain"/>
    <property type="match status" value="1"/>
</dbReference>
<comment type="cofactor">
    <cofactor evidence="8">
        <name>tungstopterin</name>
        <dbReference type="ChEBI" id="CHEBI:30402"/>
    </cofactor>
</comment>
<evidence type="ECO:0000256" key="1">
    <source>
        <dbReference type="ARBA" id="ARBA00001966"/>
    </source>
</evidence>
<dbReference type="GO" id="GO:0046872">
    <property type="term" value="F:metal ion binding"/>
    <property type="evidence" value="ECO:0007669"/>
    <property type="project" value="UniProtKB-KW"/>
</dbReference>
<keyword evidence="5 10" id="KW-0560">Oxidoreductase</keyword>
<accession>A0A4Y7RNX0</accession>
<dbReference type="PANTHER" id="PTHR30038:SF9">
    <property type="entry name" value="ALDEHYDE FERREDOXIN OXIDOREDUCTASE"/>
    <property type="match status" value="1"/>
</dbReference>
<name>A0A4Y7RNX0_9FIRM</name>
<dbReference type="InterPro" id="IPR051919">
    <property type="entry name" value="W-dependent_AOR"/>
</dbReference>
<dbReference type="GO" id="GO:0009055">
    <property type="term" value="F:electron transfer activity"/>
    <property type="evidence" value="ECO:0007669"/>
    <property type="project" value="InterPro"/>
</dbReference>
<dbReference type="EMBL" id="QFFZ01000027">
    <property type="protein sequence ID" value="TEB10372.1"/>
    <property type="molecule type" value="Genomic_DNA"/>
</dbReference>
<reference evidence="10 11" key="1">
    <citation type="journal article" date="2018" name="Environ. Microbiol.">
        <title>Novel energy conservation strategies and behaviour of Pelotomaculum schinkii driving syntrophic propionate catabolism.</title>
        <authorList>
            <person name="Hidalgo-Ahumada C.A.P."/>
            <person name="Nobu M.K."/>
            <person name="Narihiro T."/>
            <person name="Tamaki H."/>
            <person name="Liu W.T."/>
            <person name="Kamagata Y."/>
            <person name="Stams A.J.M."/>
            <person name="Imachi H."/>
            <person name="Sousa D.Z."/>
        </authorList>
    </citation>
    <scope>NUCLEOTIDE SEQUENCE [LARGE SCALE GENOMIC DNA]</scope>
    <source>
        <strain evidence="10 11">MGP</strain>
    </source>
</reference>
<gene>
    <name evidence="10" type="primary">ydhV_5</name>
    <name evidence="10" type="ORF">Pmgp_02384</name>
</gene>
<organism evidence="10 11">
    <name type="scientific">Pelotomaculum propionicicum</name>
    <dbReference type="NCBI Taxonomy" id="258475"/>
    <lineage>
        <taxon>Bacteria</taxon>
        <taxon>Bacillati</taxon>
        <taxon>Bacillota</taxon>
        <taxon>Clostridia</taxon>
        <taxon>Eubacteriales</taxon>
        <taxon>Desulfotomaculaceae</taxon>
        <taxon>Pelotomaculum</taxon>
    </lineage>
</organism>
<dbReference type="GO" id="GO:0051539">
    <property type="term" value="F:4 iron, 4 sulfur cluster binding"/>
    <property type="evidence" value="ECO:0007669"/>
    <property type="project" value="UniProtKB-KW"/>
</dbReference>
<dbReference type="InterPro" id="IPR036021">
    <property type="entry name" value="Tungsten_al_ferr_oxy-like_C"/>
</dbReference>
<evidence type="ECO:0000313" key="10">
    <source>
        <dbReference type="EMBL" id="TEB10372.1"/>
    </source>
</evidence>
<dbReference type="Gene3D" id="1.10.569.10">
    <property type="entry name" value="Aldehyde Ferredoxin Oxidoreductase Protein, subunit A, domain 2"/>
    <property type="match status" value="1"/>
</dbReference>
<keyword evidence="4" id="KW-0479">Metal-binding</keyword>
<dbReference type="SMART" id="SM00790">
    <property type="entry name" value="AFOR_N"/>
    <property type="match status" value="1"/>
</dbReference>
<dbReference type="Gene3D" id="1.10.599.10">
    <property type="entry name" value="Aldehyde Ferredoxin Oxidoreductase Protein, subunit A, domain 3"/>
    <property type="match status" value="1"/>
</dbReference>
<dbReference type="InterPro" id="IPR001203">
    <property type="entry name" value="OxRdtase_Ald_Fedxn_C"/>
</dbReference>
<evidence type="ECO:0000256" key="4">
    <source>
        <dbReference type="ARBA" id="ARBA00022723"/>
    </source>
</evidence>
<evidence type="ECO:0000256" key="6">
    <source>
        <dbReference type="ARBA" id="ARBA00023004"/>
    </source>
</evidence>
<dbReference type="Pfam" id="PF01314">
    <property type="entry name" value="AFOR_C"/>
    <property type="match status" value="1"/>
</dbReference>
<dbReference type="EC" id="1.-.-.-" evidence="10"/>
<evidence type="ECO:0000256" key="8">
    <source>
        <dbReference type="ARBA" id="ARBA00049934"/>
    </source>
</evidence>
<dbReference type="InterPro" id="IPR036503">
    <property type="entry name" value="Ald_Fedxn_OxRdtase_N_sf"/>
</dbReference>
<dbReference type="Proteomes" id="UP000297597">
    <property type="component" value="Unassembled WGS sequence"/>
</dbReference>
<dbReference type="RefSeq" id="WP_345789146.1">
    <property type="nucleotide sequence ID" value="NZ_QFFZ01000027.1"/>
</dbReference>
<dbReference type="Pfam" id="PF02730">
    <property type="entry name" value="AFOR_N"/>
    <property type="match status" value="1"/>
</dbReference>
<protein>
    <submittedName>
        <fullName evidence="10">Putative oxidoreductase YdhV</fullName>
        <ecNumber evidence="10">1.-.-.-</ecNumber>
    </submittedName>
</protein>
<dbReference type="GO" id="GO:0016625">
    <property type="term" value="F:oxidoreductase activity, acting on the aldehyde or oxo group of donors, iron-sulfur protein as acceptor"/>
    <property type="evidence" value="ECO:0007669"/>
    <property type="project" value="InterPro"/>
</dbReference>
<keyword evidence="11" id="KW-1185">Reference proteome</keyword>
<dbReference type="InterPro" id="IPR013983">
    <property type="entry name" value="Ald_Fedxn_OxRdtase_N"/>
</dbReference>
<dbReference type="InterPro" id="IPR013984">
    <property type="entry name" value="Ald_Fedxn_OxRdtase_dom2"/>
</dbReference>
<evidence type="ECO:0000256" key="3">
    <source>
        <dbReference type="ARBA" id="ARBA00022485"/>
    </source>
</evidence>
<sequence>MLHAFYGKLLRVDLTGRTHQEESIPPETLKRYLGGKGLGTYLLLKNVPQGVDPLGAGNKIIFTVGPATGTVMPGSSRHGLYSKSPQTGGYAESYAGGKVAPKIKATGYDAIILEGRSEKPVFLEISDQRVKFHQAGDLWGKETYITEDIVKERVGVPGAQAVVIGPAGENLVRLACVENNYWRSSGRGGLGAVFGSKNLKAVVFHGAQKPACADEKMLKSFVKNLIANSKDLPGVVNYKKYGTPQMVALLNSAKAFPTRYWSKGVLDGWEKISGEALINNFEVKPKTCPGCFMACGDLTTVKSGPRAGLTIEGPEYETIYAFGGLCCIDRMEDIIYLNDLCDRYGMDTISAGNLVALAMEARARGVNPDFPAYGDTEGAARLLGDIAFRKGPGAVLSDGIVQASRILNLEEAAIHVKGMEPPGYDPRVLKGVGLGYATSARGACHLRATFYKPELAGMISPSVVEGKAALYIEFEDRLTIFNTLINCVFYRDLLQWDELQTIIKALTGWYYSVEELRRMANEIITMTHDFNLREGLDRASDNLPKRMYREKLPETGASLTQEEMDYMLRDYYSIRGWM</sequence>